<dbReference type="Proteomes" id="UP000683360">
    <property type="component" value="Unassembled WGS sequence"/>
</dbReference>
<evidence type="ECO:0000256" key="1">
    <source>
        <dbReference type="ARBA" id="ARBA00022614"/>
    </source>
</evidence>
<protein>
    <submittedName>
        <fullName evidence="3">Uncharacterized protein</fullName>
    </submittedName>
</protein>
<sequence length="294" mass="33815">MAVESINALLSVMVQFPLKNSLHTDVSHETGTTDTGQLASTSIPLAIVPAYKHLKQSKDSQGSVPQLPSHRFQYSVWHDLKVVSIKGTDLKAPRIRDGPDEKEAAFYSLKDEDNQYIHHNLHGRRRITHQTTMENWELAKSASFCYQDLSDAYQRKHFQNILGRLRNVEQLYLVDNGMQYLHSYSFPKCEVLNINNNYIASFKYLPSIPRVKLLTMEDNDVDNFKGLGNLKSLEDLYLRGNPITFLINYRQRVFQILPQLKRLDGIPRLQSDLEFDSEYGDMDESMNDSSCVIL</sequence>
<comment type="caution">
    <text evidence="3">The sequence shown here is derived from an EMBL/GenBank/DDBJ whole genome shotgun (WGS) entry which is preliminary data.</text>
</comment>
<dbReference type="AlphaFoldDB" id="A0A8S3SSC3"/>
<accession>A0A8S3SSC3</accession>
<dbReference type="PANTHER" id="PTHR18849">
    <property type="entry name" value="LEUCINE RICH REPEAT PROTEIN"/>
    <property type="match status" value="1"/>
</dbReference>
<evidence type="ECO:0000256" key="2">
    <source>
        <dbReference type="ARBA" id="ARBA00022737"/>
    </source>
</evidence>
<evidence type="ECO:0000313" key="3">
    <source>
        <dbReference type="EMBL" id="CAG2221671.1"/>
    </source>
</evidence>
<keyword evidence="2" id="KW-0677">Repeat</keyword>
<evidence type="ECO:0000313" key="4">
    <source>
        <dbReference type="Proteomes" id="UP000683360"/>
    </source>
</evidence>
<name>A0A8S3SSC3_MYTED</name>
<dbReference type="InterPro" id="IPR032675">
    <property type="entry name" value="LRR_dom_sf"/>
</dbReference>
<proteinExistence type="predicted"/>
<dbReference type="OrthoDB" id="1517790at2759"/>
<dbReference type="Gene3D" id="3.80.10.10">
    <property type="entry name" value="Ribonuclease Inhibitor"/>
    <property type="match status" value="1"/>
</dbReference>
<gene>
    <name evidence="3" type="ORF">MEDL_35067</name>
</gene>
<dbReference type="EMBL" id="CAJPWZ010001688">
    <property type="protein sequence ID" value="CAG2221671.1"/>
    <property type="molecule type" value="Genomic_DNA"/>
</dbReference>
<keyword evidence="1" id="KW-0433">Leucine-rich repeat</keyword>
<dbReference type="PANTHER" id="PTHR18849:SF4">
    <property type="entry name" value="GENE 29133-RELATED"/>
    <property type="match status" value="1"/>
</dbReference>
<keyword evidence="4" id="KW-1185">Reference proteome</keyword>
<reference evidence="3" key="1">
    <citation type="submission" date="2021-03" db="EMBL/GenBank/DDBJ databases">
        <authorList>
            <person name="Bekaert M."/>
        </authorList>
    </citation>
    <scope>NUCLEOTIDE SEQUENCE</scope>
</reference>
<dbReference type="SUPFAM" id="SSF52058">
    <property type="entry name" value="L domain-like"/>
    <property type="match status" value="1"/>
</dbReference>
<organism evidence="3 4">
    <name type="scientific">Mytilus edulis</name>
    <name type="common">Blue mussel</name>
    <dbReference type="NCBI Taxonomy" id="6550"/>
    <lineage>
        <taxon>Eukaryota</taxon>
        <taxon>Metazoa</taxon>
        <taxon>Spiralia</taxon>
        <taxon>Lophotrochozoa</taxon>
        <taxon>Mollusca</taxon>
        <taxon>Bivalvia</taxon>
        <taxon>Autobranchia</taxon>
        <taxon>Pteriomorphia</taxon>
        <taxon>Mytilida</taxon>
        <taxon>Mytiloidea</taxon>
        <taxon>Mytilidae</taxon>
        <taxon>Mytilinae</taxon>
        <taxon>Mytilus</taxon>
    </lineage>
</organism>